<keyword evidence="3 5" id="KW-0863">Zinc-finger</keyword>
<dbReference type="PANTHER" id="PTHR12547">
    <property type="entry name" value="CCCH ZINC FINGER/TIS11-RELATED"/>
    <property type="match status" value="1"/>
</dbReference>
<protein>
    <recommendedName>
        <fullName evidence="6">C3H1-type domain-containing protein</fullName>
    </recommendedName>
</protein>
<dbReference type="InterPro" id="IPR045877">
    <property type="entry name" value="ZFP36-like"/>
</dbReference>
<evidence type="ECO:0000313" key="8">
    <source>
        <dbReference type="Proteomes" id="UP001491310"/>
    </source>
</evidence>
<reference evidence="7 8" key="1">
    <citation type="journal article" date="2024" name="Nat. Commun.">
        <title>Phylogenomics reveals the evolutionary origins of lichenization in chlorophyte algae.</title>
        <authorList>
            <person name="Puginier C."/>
            <person name="Libourel C."/>
            <person name="Otte J."/>
            <person name="Skaloud P."/>
            <person name="Haon M."/>
            <person name="Grisel S."/>
            <person name="Petersen M."/>
            <person name="Berrin J.G."/>
            <person name="Delaux P.M."/>
            <person name="Dal Grande F."/>
            <person name="Keller J."/>
        </authorList>
    </citation>
    <scope>NUCLEOTIDE SEQUENCE [LARGE SCALE GENOMIC DNA]</scope>
    <source>
        <strain evidence="7 8">SAG 216-7</strain>
    </source>
</reference>
<dbReference type="Pfam" id="PF00642">
    <property type="entry name" value="zf-CCCH"/>
    <property type="match status" value="1"/>
</dbReference>
<dbReference type="PANTHER" id="PTHR12547:SF18">
    <property type="entry name" value="PROTEIN TIS11"/>
    <property type="match status" value="1"/>
</dbReference>
<keyword evidence="8" id="KW-1185">Reference proteome</keyword>
<evidence type="ECO:0000313" key="7">
    <source>
        <dbReference type="EMBL" id="KAK9901714.1"/>
    </source>
</evidence>
<evidence type="ECO:0000256" key="4">
    <source>
        <dbReference type="ARBA" id="ARBA00022833"/>
    </source>
</evidence>
<dbReference type="InterPro" id="IPR036855">
    <property type="entry name" value="Znf_CCCH_sf"/>
</dbReference>
<dbReference type="PROSITE" id="PS50103">
    <property type="entry name" value="ZF_C3H1"/>
    <property type="match status" value="1"/>
</dbReference>
<evidence type="ECO:0000256" key="5">
    <source>
        <dbReference type="PROSITE-ProRule" id="PRU00723"/>
    </source>
</evidence>
<dbReference type="SMART" id="SM00356">
    <property type="entry name" value="ZnF_C3H1"/>
    <property type="match status" value="2"/>
</dbReference>
<feature type="domain" description="C3H1-type" evidence="6">
    <location>
        <begin position="5"/>
        <end position="33"/>
    </location>
</feature>
<organism evidence="7 8">
    <name type="scientific">Coccomyxa subellipsoidea</name>
    <dbReference type="NCBI Taxonomy" id="248742"/>
    <lineage>
        <taxon>Eukaryota</taxon>
        <taxon>Viridiplantae</taxon>
        <taxon>Chlorophyta</taxon>
        <taxon>core chlorophytes</taxon>
        <taxon>Trebouxiophyceae</taxon>
        <taxon>Trebouxiophyceae incertae sedis</taxon>
        <taxon>Coccomyxaceae</taxon>
        <taxon>Coccomyxa</taxon>
    </lineage>
</organism>
<comment type="caution">
    <text evidence="7">The sequence shown here is derived from an EMBL/GenBank/DDBJ whole genome shotgun (WGS) entry which is preliminary data.</text>
</comment>
<evidence type="ECO:0000256" key="2">
    <source>
        <dbReference type="ARBA" id="ARBA00022737"/>
    </source>
</evidence>
<dbReference type="Proteomes" id="UP001491310">
    <property type="component" value="Unassembled WGS sequence"/>
</dbReference>
<keyword evidence="4 5" id="KW-0862">Zinc</keyword>
<accession>A0ABR2YC41</accession>
<feature type="zinc finger region" description="C3H1-type" evidence="5">
    <location>
        <begin position="5"/>
        <end position="33"/>
    </location>
</feature>
<evidence type="ECO:0000259" key="6">
    <source>
        <dbReference type="PROSITE" id="PS50103"/>
    </source>
</evidence>
<dbReference type="Gene3D" id="4.10.1000.10">
    <property type="entry name" value="Zinc finger, CCCH-type"/>
    <property type="match status" value="2"/>
</dbReference>
<proteinExistence type="predicted"/>
<dbReference type="SUPFAM" id="SSF90229">
    <property type="entry name" value="CCCH zinc finger"/>
    <property type="match status" value="1"/>
</dbReference>
<keyword evidence="2" id="KW-0677">Repeat</keyword>
<dbReference type="EMBL" id="JALJOT010000017">
    <property type="protein sequence ID" value="KAK9901714.1"/>
    <property type="molecule type" value="Genomic_DNA"/>
</dbReference>
<keyword evidence="1 5" id="KW-0479">Metal-binding</keyword>
<dbReference type="InterPro" id="IPR000571">
    <property type="entry name" value="Znf_CCCH"/>
</dbReference>
<gene>
    <name evidence="7" type="ORF">WJX75_009871</name>
</gene>
<evidence type="ECO:0000256" key="3">
    <source>
        <dbReference type="ARBA" id="ARBA00022771"/>
    </source>
</evidence>
<name>A0ABR2YC41_9CHLO</name>
<evidence type="ECO:0000256" key="1">
    <source>
        <dbReference type="ARBA" id="ARBA00022723"/>
    </source>
</evidence>
<sequence>MPNSLYKTELCRSWRESGSCRYGSKCQFAHGQKELRPVQRHPKYRTEPCRTFATTGMCPYADLMSDHALADNGHIDMRALNGHAAHMDGGQRLDPVYAAFLVHLLQQISTNAPTMFTGPGNGTLTPQHASYNASDGRASWYNPLASTENPTATLSESTLHRLPVFQCWQ</sequence>